<evidence type="ECO:0000313" key="2">
    <source>
        <dbReference type="Proteomes" id="UP000789860"/>
    </source>
</evidence>
<name>A0ACA9M2P3_9GLOM</name>
<keyword evidence="2" id="KW-1185">Reference proteome</keyword>
<gene>
    <name evidence="1" type="ORF">SCALOS_LOCUS5345</name>
</gene>
<dbReference type="EMBL" id="CAJVPM010008565">
    <property type="protein sequence ID" value="CAG8556119.1"/>
    <property type="molecule type" value="Genomic_DNA"/>
</dbReference>
<evidence type="ECO:0000313" key="1">
    <source>
        <dbReference type="EMBL" id="CAG8556119.1"/>
    </source>
</evidence>
<accession>A0ACA9M2P3</accession>
<protein>
    <submittedName>
        <fullName evidence="1">9071_t:CDS:1</fullName>
    </submittedName>
</protein>
<comment type="caution">
    <text evidence="1">The sequence shown here is derived from an EMBL/GenBank/DDBJ whole genome shotgun (WGS) entry which is preliminary data.</text>
</comment>
<sequence>MCDCWKSNPNDRPSILNIVEYFYGKIKETMKNSNDSFVAIQSSTFNSSIIKSQLHKFNNFMKTRDATKEEQEEFDNLSEDDNFYNNNNELKLSYRSLQDDFELGIPLENPYVIDSDEAKKNLLPD</sequence>
<proteinExistence type="predicted"/>
<dbReference type="Proteomes" id="UP000789860">
    <property type="component" value="Unassembled WGS sequence"/>
</dbReference>
<reference evidence="1" key="1">
    <citation type="submission" date="2021-06" db="EMBL/GenBank/DDBJ databases">
        <authorList>
            <person name="Kallberg Y."/>
            <person name="Tangrot J."/>
            <person name="Rosling A."/>
        </authorList>
    </citation>
    <scope>NUCLEOTIDE SEQUENCE</scope>
    <source>
        <strain evidence="1">AU212A</strain>
    </source>
</reference>
<organism evidence="1 2">
    <name type="scientific">Scutellospora calospora</name>
    <dbReference type="NCBI Taxonomy" id="85575"/>
    <lineage>
        <taxon>Eukaryota</taxon>
        <taxon>Fungi</taxon>
        <taxon>Fungi incertae sedis</taxon>
        <taxon>Mucoromycota</taxon>
        <taxon>Glomeromycotina</taxon>
        <taxon>Glomeromycetes</taxon>
        <taxon>Diversisporales</taxon>
        <taxon>Gigasporaceae</taxon>
        <taxon>Scutellospora</taxon>
    </lineage>
</organism>